<dbReference type="Proteomes" id="UP000323142">
    <property type="component" value="Unassembled WGS sequence"/>
</dbReference>
<feature type="transmembrane region" description="Helical" evidence="10">
    <location>
        <begin position="35"/>
        <end position="54"/>
    </location>
</feature>
<feature type="transmembrane region" description="Helical" evidence="10">
    <location>
        <begin position="285"/>
        <end position="305"/>
    </location>
</feature>
<evidence type="ECO:0000256" key="10">
    <source>
        <dbReference type="SAM" id="Phobius"/>
    </source>
</evidence>
<keyword evidence="6" id="KW-0630">Potassium</keyword>
<evidence type="ECO:0000256" key="6">
    <source>
        <dbReference type="ARBA" id="ARBA00022958"/>
    </source>
</evidence>
<keyword evidence="5 10" id="KW-0812">Transmembrane</keyword>
<dbReference type="OrthoDB" id="9781411at2"/>
<comment type="caution">
    <text evidence="12">The sequence shown here is derived from an EMBL/GenBank/DDBJ whole genome shotgun (WGS) entry which is preliminary data.</text>
</comment>
<gene>
    <name evidence="12" type="ORF">F0L46_05855</name>
</gene>
<dbReference type="Gene3D" id="1.20.1530.20">
    <property type="match status" value="1"/>
</dbReference>
<proteinExistence type="predicted"/>
<evidence type="ECO:0000256" key="7">
    <source>
        <dbReference type="ARBA" id="ARBA00022989"/>
    </source>
</evidence>
<comment type="subcellular location">
    <subcellularLocation>
        <location evidence="1">Endomembrane system</location>
        <topology evidence="1">Multi-pass membrane protein</topology>
    </subcellularLocation>
</comment>
<feature type="transmembrane region" description="Helical" evidence="10">
    <location>
        <begin position="101"/>
        <end position="124"/>
    </location>
</feature>
<organism evidence="12 13">
    <name type="scientific">Salinarimonas soli</name>
    <dbReference type="NCBI Taxonomy" id="1638099"/>
    <lineage>
        <taxon>Bacteria</taxon>
        <taxon>Pseudomonadati</taxon>
        <taxon>Pseudomonadota</taxon>
        <taxon>Alphaproteobacteria</taxon>
        <taxon>Hyphomicrobiales</taxon>
        <taxon>Salinarimonadaceae</taxon>
        <taxon>Salinarimonas</taxon>
    </lineage>
</organism>
<evidence type="ECO:0000259" key="11">
    <source>
        <dbReference type="PROSITE" id="PS51201"/>
    </source>
</evidence>
<evidence type="ECO:0000256" key="2">
    <source>
        <dbReference type="ARBA" id="ARBA00022448"/>
    </source>
</evidence>
<feature type="transmembrane region" description="Helical" evidence="10">
    <location>
        <begin position="12"/>
        <end position="28"/>
    </location>
</feature>
<dbReference type="GO" id="GO:0005886">
    <property type="term" value="C:plasma membrane"/>
    <property type="evidence" value="ECO:0007669"/>
    <property type="project" value="TreeGrafter"/>
</dbReference>
<feature type="transmembrane region" description="Helical" evidence="10">
    <location>
        <begin position="375"/>
        <end position="393"/>
    </location>
</feature>
<dbReference type="EMBL" id="VUOA01000014">
    <property type="protein sequence ID" value="KAA2238172.1"/>
    <property type="molecule type" value="Genomic_DNA"/>
</dbReference>
<evidence type="ECO:0000256" key="9">
    <source>
        <dbReference type="ARBA" id="ARBA00023136"/>
    </source>
</evidence>
<evidence type="ECO:0000256" key="4">
    <source>
        <dbReference type="ARBA" id="ARBA00022538"/>
    </source>
</evidence>
<dbReference type="RefSeq" id="WP_149816120.1">
    <property type="nucleotide sequence ID" value="NZ_VUOA01000014.1"/>
</dbReference>
<evidence type="ECO:0000256" key="8">
    <source>
        <dbReference type="ARBA" id="ARBA00023065"/>
    </source>
</evidence>
<keyword evidence="8" id="KW-0406">Ion transport</keyword>
<keyword evidence="2" id="KW-0813">Transport</keyword>
<evidence type="ECO:0000313" key="13">
    <source>
        <dbReference type="Proteomes" id="UP000323142"/>
    </source>
</evidence>
<feature type="transmembrane region" description="Helical" evidence="10">
    <location>
        <begin position="343"/>
        <end position="363"/>
    </location>
</feature>
<dbReference type="InterPro" id="IPR006153">
    <property type="entry name" value="Cation/H_exchanger_TM"/>
</dbReference>
<dbReference type="GO" id="GO:1902600">
    <property type="term" value="P:proton transmembrane transport"/>
    <property type="evidence" value="ECO:0007669"/>
    <property type="project" value="InterPro"/>
</dbReference>
<keyword evidence="7 10" id="KW-1133">Transmembrane helix</keyword>
<feature type="domain" description="RCK N-terminal" evidence="11">
    <location>
        <begin position="418"/>
        <end position="535"/>
    </location>
</feature>
<evidence type="ECO:0000313" key="12">
    <source>
        <dbReference type="EMBL" id="KAA2238172.1"/>
    </source>
</evidence>
<dbReference type="Pfam" id="PF02254">
    <property type="entry name" value="TrkA_N"/>
    <property type="match status" value="1"/>
</dbReference>
<dbReference type="PANTHER" id="PTHR46157">
    <property type="entry name" value="K(+) EFFLUX ANTIPORTER 3, CHLOROPLASTIC"/>
    <property type="match status" value="1"/>
</dbReference>
<keyword evidence="4" id="KW-0633">Potassium transport</keyword>
<evidence type="ECO:0000256" key="3">
    <source>
        <dbReference type="ARBA" id="ARBA00022449"/>
    </source>
</evidence>
<evidence type="ECO:0000256" key="5">
    <source>
        <dbReference type="ARBA" id="ARBA00022692"/>
    </source>
</evidence>
<feature type="transmembrane region" description="Helical" evidence="10">
    <location>
        <begin position="130"/>
        <end position="151"/>
    </location>
</feature>
<reference evidence="12 13" key="1">
    <citation type="submission" date="2019-09" db="EMBL/GenBank/DDBJ databases">
        <title>Salinarimonas rosea gen. nov., sp. nov., a new member of the a-2 subgroup of the Proteobacteria.</title>
        <authorList>
            <person name="Liu J."/>
        </authorList>
    </citation>
    <scope>NUCLEOTIDE SEQUENCE [LARGE SCALE GENOMIC DNA]</scope>
    <source>
        <strain evidence="12 13">BN140002</strain>
    </source>
</reference>
<protein>
    <submittedName>
        <fullName evidence="12">Potassium transporter TrkA</fullName>
    </submittedName>
</protein>
<accession>A0A5B2VII6</accession>
<feature type="transmembrane region" description="Helical" evidence="10">
    <location>
        <begin position="163"/>
        <end position="186"/>
    </location>
</feature>
<dbReference type="SUPFAM" id="SSF51735">
    <property type="entry name" value="NAD(P)-binding Rossmann-fold domains"/>
    <property type="match status" value="1"/>
</dbReference>
<dbReference type="PANTHER" id="PTHR46157:SF4">
    <property type="entry name" value="K(+) EFFLUX ANTIPORTER 3, CHLOROPLASTIC"/>
    <property type="match status" value="1"/>
</dbReference>
<feature type="transmembrane region" description="Helical" evidence="10">
    <location>
        <begin position="192"/>
        <end position="213"/>
    </location>
</feature>
<reference evidence="12 13" key="2">
    <citation type="submission" date="2019-09" db="EMBL/GenBank/DDBJ databases">
        <authorList>
            <person name="Jin C."/>
        </authorList>
    </citation>
    <scope>NUCLEOTIDE SEQUENCE [LARGE SCALE GENOMIC DNA]</scope>
    <source>
        <strain evidence="12 13">BN140002</strain>
    </source>
</reference>
<sequence length="597" mass="62704">MAGAVPFEAYKETILFLATAGVVVPLFHRLRVSPVLGFLGAGALIGPFGLGRLAGDHPSISWFTITNAEEISHIAEFGVVFLLFTIGIELSWERLRTLRRLVFGLGTLQVVVSTVAIGLIAFAAGTGATAALLIGLALALSSTAIVLPVLGERRRLNAPAGRASFAVLLFQDLAVAPVLFAVTVLATDTGQAGLGFALALAKAALAVGLFVVFGRLALRPLFQLVAATRSPELFMAACLLVVIGAGLAAAFAGLSMALGAFIAGLLLAETEYRRAIEATIDPFKGLLLGVFFVSVGMGLNPAALLASPLTILAIALGLMTLKAGIVYALALRFRLGRATALEAGLMLGNGGEFAFVILGAALSLGVVRQALVQDILLVTTVTMIAIPFVGRLASLFERRTRARTVAEAAAEPLPEDETPRVVVAGFGRVGQLVADMLTRHGVPFIALDMDAARVTEQRRAGRPVYFGDSGNPEMLRRCGLATARALVVTLDSPRGVESVVAAAKSVRSDIPIVARARDARHATQLYEMGVDDAVPETIEASLQLSEAVLVDLGVPMGLVIASIHERRDEYRRTLRRPADAGTRVEAAPFQGRRASRG</sequence>
<dbReference type="GO" id="GO:0015297">
    <property type="term" value="F:antiporter activity"/>
    <property type="evidence" value="ECO:0007669"/>
    <property type="project" value="UniProtKB-KW"/>
</dbReference>
<feature type="transmembrane region" description="Helical" evidence="10">
    <location>
        <begin position="311"/>
        <end position="331"/>
    </location>
</feature>
<dbReference type="InterPro" id="IPR003148">
    <property type="entry name" value="RCK_N"/>
</dbReference>
<feature type="transmembrane region" description="Helical" evidence="10">
    <location>
        <begin position="74"/>
        <end position="92"/>
    </location>
</feature>
<name>A0A5B2VII6_9HYPH</name>
<dbReference type="PROSITE" id="PS51201">
    <property type="entry name" value="RCK_N"/>
    <property type="match status" value="1"/>
</dbReference>
<dbReference type="GO" id="GO:0006813">
    <property type="term" value="P:potassium ion transport"/>
    <property type="evidence" value="ECO:0007669"/>
    <property type="project" value="UniProtKB-KW"/>
</dbReference>
<keyword evidence="13" id="KW-1185">Reference proteome</keyword>
<dbReference type="InterPro" id="IPR036291">
    <property type="entry name" value="NAD(P)-bd_dom_sf"/>
</dbReference>
<dbReference type="InterPro" id="IPR038770">
    <property type="entry name" value="Na+/solute_symporter_sf"/>
</dbReference>
<dbReference type="Gene3D" id="3.40.50.720">
    <property type="entry name" value="NAD(P)-binding Rossmann-like Domain"/>
    <property type="match status" value="1"/>
</dbReference>
<keyword evidence="3" id="KW-0050">Antiport</keyword>
<dbReference type="AlphaFoldDB" id="A0A5B2VII6"/>
<dbReference type="GO" id="GO:0012505">
    <property type="term" value="C:endomembrane system"/>
    <property type="evidence" value="ECO:0007669"/>
    <property type="project" value="UniProtKB-SubCell"/>
</dbReference>
<dbReference type="FunFam" id="3.40.50.720:FF:000036">
    <property type="entry name" value="Glutathione-regulated potassium-efflux system protein KefB"/>
    <property type="match status" value="1"/>
</dbReference>
<dbReference type="Pfam" id="PF00999">
    <property type="entry name" value="Na_H_Exchanger"/>
    <property type="match status" value="1"/>
</dbReference>
<keyword evidence="9 10" id="KW-0472">Membrane</keyword>
<feature type="transmembrane region" description="Helical" evidence="10">
    <location>
        <begin position="257"/>
        <end position="273"/>
    </location>
</feature>
<evidence type="ECO:0000256" key="1">
    <source>
        <dbReference type="ARBA" id="ARBA00004127"/>
    </source>
</evidence>